<dbReference type="EMBL" id="JAGKQH010000018">
    <property type="protein sequence ID" value="KAG6573795.1"/>
    <property type="molecule type" value="Genomic_DNA"/>
</dbReference>
<comment type="caution">
    <text evidence="2">The sequence shown here is derived from an EMBL/GenBank/DDBJ whole genome shotgun (WGS) entry which is preliminary data.</text>
</comment>
<feature type="non-terminal residue" evidence="2">
    <location>
        <position position="1"/>
    </location>
</feature>
<evidence type="ECO:0000313" key="3">
    <source>
        <dbReference type="Proteomes" id="UP000685013"/>
    </source>
</evidence>
<feature type="compositionally biased region" description="Polar residues" evidence="1">
    <location>
        <begin position="14"/>
        <end position="23"/>
    </location>
</feature>
<keyword evidence="3" id="KW-1185">Reference proteome</keyword>
<proteinExistence type="predicted"/>
<feature type="compositionally biased region" description="Low complexity" evidence="1">
    <location>
        <begin position="55"/>
        <end position="67"/>
    </location>
</feature>
<dbReference type="AlphaFoldDB" id="A0AAV6M262"/>
<gene>
    <name evidence="2" type="ORF">SDJN03_27682</name>
</gene>
<organism evidence="2 3">
    <name type="scientific">Cucurbita argyrosperma subsp. sororia</name>
    <dbReference type="NCBI Taxonomy" id="37648"/>
    <lineage>
        <taxon>Eukaryota</taxon>
        <taxon>Viridiplantae</taxon>
        <taxon>Streptophyta</taxon>
        <taxon>Embryophyta</taxon>
        <taxon>Tracheophyta</taxon>
        <taxon>Spermatophyta</taxon>
        <taxon>Magnoliopsida</taxon>
        <taxon>eudicotyledons</taxon>
        <taxon>Gunneridae</taxon>
        <taxon>Pentapetalae</taxon>
        <taxon>rosids</taxon>
        <taxon>fabids</taxon>
        <taxon>Cucurbitales</taxon>
        <taxon>Cucurbitaceae</taxon>
        <taxon>Cucurbiteae</taxon>
        <taxon>Cucurbita</taxon>
    </lineage>
</organism>
<sequence length="87" mass="9176">MPSPEGTMIRHFHQTTMFPTPTSEGEKARSSSAAMIPTGKKRSAIGGGGSGGRTNGRTTMETATAARTRTDTKLKQRTIVIVGRSAI</sequence>
<accession>A0AAV6M262</accession>
<feature type="compositionally biased region" description="Gly residues" evidence="1">
    <location>
        <begin position="45"/>
        <end position="54"/>
    </location>
</feature>
<evidence type="ECO:0000313" key="2">
    <source>
        <dbReference type="EMBL" id="KAG6573795.1"/>
    </source>
</evidence>
<reference evidence="2 3" key="1">
    <citation type="journal article" date="2021" name="Hortic Res">
        <title>The domestication of Cucurbita argyrosperma as revealed by the genome of its wild relative.</title>
        <authorList>
            <person name="Barrera-Redondo J."/>
            <person name="Sanchez-de la Vega G."/>
            <person name="Aguirre-Liguori J.A."/>
            <person name="Castellanos-Morales G."/>
            <person name="Gutierrez-Guerrero Y.T."/>
            <person name="Aguirre-Dugua X."/>
            <person name="Aguirre-Planter E."/>
            <person name="Tenaillon M.I."/>
            <person name="Lira-Saade R."/>
            <person name="Eguiarte L.E."/>
        </authorList>
    </citation>
    <scope>NUCLEOTIDE SEQUENCE [LARGE SCALE GENOMIC DNA]</scope>
    <source>
        <strain evidence="2">JBR-2021</strain>
    </source>
</reference>
<feature type="region of interest" description="Disordered" evidence="1">
    <location>
        <begin position="1"/>
        <end position="71"/>
    </location>
</feature>
<evidence type="ECO:0000256" key="1">
    <source>
        <dbReference type="SAM" id="MobiDB-lite"/>
    </source>
</evidence>
<dbReference type="Proteomes" id="UP000685013">
    <property type="component" value="Chromosome 18"/>
</dbReference>
<name>A0AAV6M262_9ROSI</name>
<protein>
    <submittedName>
        <fullName evidence="2">Uncharacterized protein</fullName>
    </submittedName>
</protein>